<reference evidence="2" key="1">
    <citation type="submission" date="2020-07" db="EMBL/GenBank/DDBJ databases">
        <authorList>
            <person name="Nazaruddin N."/>
        </authorList>
    </citation>
    <scope>NUCLEOTIDE SEQUENCE</scope>
</reference>
<gene>
    <name evidence="2" type="ORF">MHI_LOCUS131636</name>
</gene>
<protein>
    <submittedName>
        <fullName evidence="2">Uncharacterized protein</fullName>
    </submittedName>
</protein>
<dbReference type="EMBL" id="CAJDYZ010002556">
    <property type="protein sequence ID" value="CAD1469537.1"/>
    <property type="molecule type" value="Genomic_DNA"/>
</dbReference>
<organism evidence="2 3">
    <name type="scientific">Heterotrigona itama</name>
    <dbReference type="NCBI Taxonomy" id="395501"/>
    <lineage>
        <taxon>Eukaryota</taxon>
        <taxon>Metazoa</taxon>
        <taxon>Ecdysozoa</taxon>
        <taxon>Arthropoda</taxon>
        <taxon>Hexapoda</taxon>
        <taxon>Insecta</taxon>
        <taxon>Pterygota</taxon>
        <taxon>Neoptera</taxon>
        <taxon>Endopterygota</taxon>
        <taxon>Hymenoptera</taxon>
        <taxon>Apocrita</taxon>
        <taxon>Aculeata</taxon>
        <taxon>Apoidea</taxon>
        <taxon>Anthophila</taxon>
        <taxon>Apidae</taxon>
        <taxon>Heterotrigona</taxon>
    </lineage>
</organism>
<evidence type="ECO:0000313" key="3">
    <source>
        <dbReference type="Proteomes" id="UP000752696"/>
    </source>
</evidence>
<dbReference type="AlphaFoldDB" id="A0A6V7GYK3"/>
<feature type="non-terminal residue" evidence="2">
    <location>
        <position position="93"/>
    </location>
</feature>
<feature type="compositionally biased region" description="Acidic residues" evidence="1">
    <location>
        <begin position="17"/>
        <end position="27"/>
    </location>
</feature>
<evidence type="ECO:0000256" key="1">
    <source>
        <dbReference type="SAM" id="MobiDB-lite"/>
    </source>
</evidence>
<feature type="non-terminal residue" evidence="2">
    <location>
        <position position="1"/>
    </location>
</feature>
<comment type="caution">
    <text evidence="2">The sequence shown here is derived from an EMBL/GenBank/DDBJ whole genome shotgun (WGS) entry which is preliminary data.</text>
</comment>
<dbReference type="Proteomes" id="UP000752696">
    <property type="component" value="Unassembled WGS sequence"/>
</dbReference>
<evidence type="ECO:0000313" key="2">
    <source>
        <dbReference type="EMBL" id="CAD1469537.1"/>
    </source>
</evidence>
<sequence length="93" mass="10231">WLVPALALSNAIRSVADEDEGSEEENEENGRQKRLRKETRLAELSESKWGLVARKTMYYVYGINGIESSSSLGPSEPIGRANGPAIEHIAMVT</sequence>
<name>A0A6V7GYK3_9HYME</name>
<dbReference type="OrthoDB" id="10545616at2759"/>
<accession>A0A6V7GYK3</accession>
<proteinExistence type="predicted"/>
<feature type="region of interest" description="Disordered" evidence="1">
    <location>
        <begin position="14"/>
        <end position="36"/>
    </location>
</feature>
<keyword evidence="3" id="KW-1185">Reference proteome</keyword>